<evidence type="ECO:0000313" key="2">
    <source>
        <dbReference type="Proteomes" id="UP000230956"/>
    </source>
</evidence>
<organism evidence="1 2">
    <name type="scientific">Candidatus Aquicultor secundus</name>
    <dbReference type="NCBI Taxonomy" id="1973895"/>
    <lineage>
        <taxon>Bacteria</taxon>
        <taxon>Bacillati</taxon>
        <taxon>Actinomycetota</taxon>
        <taxon>Candidatus Aquicultoria</taxon>
        <taxon>Candidatus Aquicultorales</taxon>
        <taxon>Candidatus Aquicultoraceae</taxon>
        <taxon>Candidatus Aquicultor</taxon>
    </lineage>
</organism>
<accession>A0A2M7T7H9</accession>
<proteinExistence type="predicted"/>
<sequence length="84" mass="9210">MLAEAMEELGIDQPVEVIDVRGEQEAQQLKFLGSPTIRVNGQDVDPAAREAIDYGMECRLYRTEEGTVGWPSKAMMLAALKAAV</sequence>
<gene>
    <name evidence="1" type="ORF">COY37_06505</name>
</gene>
<evidence type="ECO:0000313" key="1">
    <source>
        <dbReference type="EMBL" id="PIZ38263.1"/>
    </source>
</evidence>
<protein>
    <recommendedName>
        <fullName evidence="3">Thioredoxin-like fold domain-containing protein</fullName>
    </recommendedName>
</protein>
<comment type="caution">
    <text evidence="1">The sequence shown here is derived from an EMBL/GenBank/DDBJ whole genome shotgun (WGS) entry which is preliminary data.</text>
</comment>
<dbReference type="AlphaFoldDB" id="A0A2M7T7H9"/>
<dbReference type="EMBL" id="PFNG01000156">
    <property type="protein sequence ID" value="PIZ38263.1"/>
    <property type="molecule type" value="Genomic_DNA"/>
</dbReference>
<reference evidence="2" key="1">
    <citation type="submission" date="2017-09" db="EMBL/GenBank/DDBJ databases">
        <title>Depth-based differentiation of microbial function through sediment-hosted aquifers and enrichment of novel symbionts in the deep terrestrial subsurface.</title>
        <authorList>
            <person name="Probst A.J."/>
            <person name="Ladd B."/>
            <person name="Jarett J.K."/>
            <person name="Geller-Mcgrath D.E."/>
            <person name="Sieber C.M.K."/>
            <person name="Emerson J.B."/>
            <person name="Anantharaman K."/>
            <person name="Thomas B.C."/>
            <person name="Malmstrom R."/>
            <person name="Stieglmeier M."/>
            <person name="Klingl A."/>
            <person name="Woyke T."/>
            <person name="Ryan C.M."/>
            <person name="Banfield J.F."/>
        </authorList>
    </citation>
    <scope>NUCLEOTIDE SEQUENCE [LARGE SCALE GENOMIC DNA]</scope>
</reference>
<dbReference type="Proteomes" id="UP000230956">
    <property type="component" value="Unassembled WGS sequence"/>
</dbReference>
<evidence type="ECO:0008006" key="3">
    <source>
        <dbReference type="Google" id="ProtNLM"/>
    </source>
</evidence>
<name>A0A2M7T7H9_9ACTN</name>